<name>A0A7G9XZT8_9EURY</name>
<dbReference type="EMBL" id="MT630612">
    <property type="protein sequence ID" value="QNO41272.1"/>
    <property type="molecule type" value="Genomic_DNA"/>
</dbReference>
<gene>
    <name evidence="1" type="ORF">BHHPIBDN_00002</name>
</gene>
<protein>
    <submittedName>
        <fullName evidence="1">Uncharacterized protein</fullName>
    </submittedName>
</protein>
<dbReference type="AlphaFoldDB" id="A0A7G9XZT8"/>
<organism evidence="1">
    <name type="scientific">Candidatus Methanogaster sp. ANME-2c ERB4</name>
    <dbReference type="NCBI Taxonomy" id="2759911"/>
    <lineage>
        <taxon>Archaea</taxon>
        <taxon>Methanobacteriati</taxon>
        <taxon>Methanobacteriota</taxon>
        <taxon>Stenosarchaea group</taxon>
        <taxon>Methanomicrobia</taxon>
        <taxon>Methanosarcinales</taxon>
        <taxon>ANME-2 cluster</taxon>
        <taxon>Candidatus Methanogasteraceae</taxon>
        <taxon>Candidatus Methanogaster</taxon>
    </lineage>
</organism>
<proteinExistence type="predicted"/>
<evidence type="ECO:0000313" key="1">
    <source>
        <dbReference type="EMBL" id="QNO41272.1"/>
    </source>
</evidence>
<reference evidence="1" key="1">
    <citation type="submission" date="2020-06" db="EMBL/GenBank/DDBJ databases">
        <title>Unique genomic features of the anaerobic methanotrophic archaea.</title>
        <authorList>
            <person name="Chadwick G.L."/>
            <person name="Skennerton C.T."/>
            <person name="Laso-Perez R."/>
            <person name="Leu A.O."/>
            <person name="Speth D.R."/>
            <person name="Yu H."/>
            <person name="Morgan-Lang C."/>
            <person name="Hatzenpichler R."/>
            <person name="Goudeau D."/>
            <person name="Malmstrom R."/>
            <person name="Brazelton W.J."/>
            <person name="Woyke T."/>
            <person name="Hallam S.J."/>
            <person name="Tyson G.W."/>
            <person name="Wegener G."/>
            <person name="Boetius A."/>
            <person name="Orphan V."/>
        </authorList>
    </citation>
    <scope>NUCLEOTIDE SEQUENCE</scope>
</reference>
<accession>A0A7G9XZT8</accession>
<sequence length="390" mass="45995">MGMFDTVQLDRAYTCPGCQGTIHSVQVKAFENQLETFRTKDCTGHAEEVRIIKEELFCDRCREDIGKSIYIVEGRGILLGITDSLEEAQRLLNDLNQEKLVLWYHDLYHRYIAERREKHSYQRFLEDLGEWYGERLYEYVETDSTTKVRFIWNSRHLMGTLSPVESIERFMTYKKMIKVLDELREEGYEILDIYYAEEIDSGEDEWSVDVYQDEVNERCHLNWTWTVMSRKQLAVDREEESDLPEWVIVVEEPFSDAVVCKAIERWLLGRGYDIGVRMVPFEEAGGSGLIRKLMEMDIESEMEQGVSIEDMEKELEEAEGRRLSDFIERVADKRKVFYYEGFYGSLVPDVESDRLLGRIEGIAQDIVYEGKTVRVCEQRFREAVFEYKKG</sequence>